<dbReference type="AlphaFoldDB" id="A0A937W557"/>
<comment type="caution">
    <text evidence="2">The sequence shown here is derived from an EMBL/GenBank/DDBJ whole genome shotgun (WGS) entry which is preliminary data.</text>
</comment>
<organism evidence="2 3">
    <name type="scientific">Tectimicrobiota bacterium</name>
    <dbReference type="NCBI Taxonomy" id="2528274"/>
    <lineage>
        <taxon>Bacteria</taxon>
        <taxon>Pseudomonadati</taxon>
        <taxon>Nitrospinota/Tectimicrobiota group</taxon>
        <taxon>Candidatus Tectimicrobiota</taxon>
    </lineage>
</organism>
<gene>
    <name evidence="2" type="ORF">FJZ47_16120</name>
</gene>
<accession>A0A937W557</accession>
<feature type="domain" description="Calcineurin-like phosphoesterase" evidence="1">
    <location>
        <begin position="1"/>
        <end position="183"/>
    </location>
</feature>
<dbReference type="Proteomes" id="UP000712673">
    <property type="component" value="Unassembled WGS sequence"/>
</dbReference>
<evidence type="ECO:0000313" key="3">
    <source>
        <dbReference type="Proteomes" id="UP000712673"/>
    </source>
</evidence>
<dbReference type="InterPro" id="IPR029052">
    <property type="entry name" value="Metallo-depent_PP-like"/>
</dbReference>
<dbReference type="Pfam" id="PF00149">
    <property type="entry name" value="Metallophos"/>
    <property type="match status" value="1"/>
</dbReference>
<evidence type="ECO:0000259" key="1">
    <source>
        <dbReference type="Pfam" id="PF00149"/>
    </source>
</evidence>
<dbReference type="Gene3D" id="3.60.21.10">
    <property type="match status" value="1"/>
</dbReference>
<evidence type="ECO:0000313" key="2">
    <source>
        <dbReference type="EMBL" id="MBM3225311.1"/>
    </source>
</evidence>
<reference evidence="2" key="1">
    <citation type="submission" date="2019-03" db="EMBL/GenBank/DDBJ databases">
        <title>Lake Tanganyika Metagenome-Assembled Genomes (MAGs).</title>
        <authorList>
            <person name="Tran P."/>
        </authorList>
    </citation>
    <scope>NUCLEOTIDE SEQUENCE</scope>
    <source>
        <strain evidence="2">K_DeepCast_65m_m2_066</strain>
    </source>
</reference>
<name>A0A937W557_UNCTE</name>
<dbReference type="SUPFAM" id="SSF56300">
    <property type="entry name" value="Metallo-dependent phosphatases"/>
    <property type="match status" value="1"/>
</dbReference>
<protein>
    <recommendedName>
        <fullName evidence="1">Calcineurin-like phosphoesterase domain-containing protein</fullName>
    </recommendedName>
</protein>
<sequence length="224" mass="25374">MRLGILGDIHGYVPGTEQMCIEYAVELTATLQVEAFLQVGDMCHYRSFARPVHWIYGNNDWPDVVRQVETGERPLQHLHHIKTGEVLTLGQGAEQVRIAGLNGALDDLYYELDPTAERPLESLPFFLRADVERCLPLRNIDIFLVHGCPAGLGYGREPDHGVPAIRTIVDVVQPRLMLCGHAHFFREAHTATSHIYSLNQLKDEYYILETTTWTLERFPNGSLP</sequence>
<dbReference type="EMBL" id="VGLS01000538">
    <property type="protein sequence ID" value="MBM3225311.1"/>
    <property type="molecule type" value="Genomic_DNA"/>
</dbReference>
<proteinExistence type="predicted"/>
<dbReference type="InterPro" id="IPR004843">
    <property type="entry name" value="Calcineurin-like_PHP"/>
</dbReference>